<feature type="domain" description="Mei2-like C-terminal RNA recognition motif" evidence="2">
    <location>
        <begin position="21"/>
        <end position="74"/>
    </location>
</feature>
<comment type="caution">
    <text evidence="3">The sequence shown here is derived from an EMBL/GenBank/DDBJ whole genome shotgun (WGS) entry which is preliminary data.</text>
</comment>
<protein>
    <recommendedName>
        <fullName evidence="2">Mei2-like C-terminal RNA recognition motif domain-containing protein</fullName>
    </recommendedName>
</protein>
<gene>
    <name evidence="3" type="ORF">PCOR1329_LOCUS13392</name>
</gene>
<proteinExistence type="predicted"/>
<evidence type="ECO:0000259" key="2">
    <source>
        <dbReference type="Pfam" id="PF04059"/>
    </source>
</evidence>
<sequence length="283" mass="29617">MTRAQLVHEWASKVSSPEELTLCIQNIPRHCTRAMLMLGIQNVGFGNEYDYLYLPCDYTSKESHGIAFINIASRGAARRFVESLGDLDLAIRGVSGSPLLRVVSAKTQGLANNLLKWCRRHSTRTVDPEMQPFVRALKEMGLGHPSDPLLLQSPPSGAVPHPEFGPGGRRTAPSHISRPTAAREATAEAAAAAALLGTTTACAVLAAPELEPSLWMAPLATARGASQAAAATAGRAAGALRALPGVRASGPAAPASITGCCAWERPTRGAPAAARSVLGRCCV</sequence>
<dbReference type="InterPro" id="IPR035979">
    <property type="entry name" value="RBD_domain_sf"/>
</dbReference>
<evidence type="ECO:0000256" key="1">
    <source>
        <dbReference type="SAM" id="MobiDB-lite"/>
    </source>
</evidence>
<feature type="region of interest" description="Disordered" evidence="1">
    <location>
        <begin position="156"/>
        <end position="175"/>
    </location>
</feature>
<keyword evidence="4" id="KW-1185">Reference proteome</keyword>
<dbReference type="Proteomes" id="UP001189429">
    <property type="component" value="Unassembled WGS sequence"/>
</dbReference>
<dbReference type="SUPFAM" id="SSF54928">
    <property type="entry name" value="RNA-binding domain, RBD"/>
    <property type="match status" value="1"/>
</dbReference>
<dbReference type="InterPro" id="IPR007201">
    <property type="entry name" value="Mei2-like_Rrm_C"/>
</dbReference>
<dbReference type="EMBL" id="CAUYUJ010003947">
    <property type="protein sequence ID" value="CAK0807544.1"/>
    <property type="molecule type" value="Genomic_DNA"/>
</dbReference>
<organism evidence="3 4">
    <name type="scientific">Prorocentrum cordatum</name>
    <dbReference type="NCBI Taxonomy" id="2364126"/>
    <lineage>
        <taxon>Eukaryota</taxon>
        <taxon>Sar</taxon>
        <taxon>Alveolata</taxon>
        <taxon>Dinophyceae</taxon>
        <taxon>Prorocentrales</taxon>
        <taxon>Prorocentraceae</taxon>
        <taxon>Prorocentrum</taxon>
    </lineage>
</organism>
<evidence type="ECO:0000313" key="3">
    <source>
        <dbReference type="EMBL" id="CAK0807544.1"/>
    </source>
</evidence>
<reference evidence="3" key="1">
    <citation type="submission" date="2023-10" db="EMBL/GenBank/DDBJ databases">
        <authorList>
            <person name="Chen Y."/>
            <person name="Shah S."/>
            <person name="Dougan E. K."/>
            <person name="Thang M."/>
            <person name="Chan C."/>
        </authorList>
    </citation>
    <scope>NUCLEOTIDE SEQUENCE [LARGE SCALE GENOMIC DNA]</scope>
</reference>
<accession>A0ABN9QV15</accession>
<name>A0ABN9QV15_9DINO</name>
<dbReference type="Pfam" id="PF04059">
    <property type="entry name" value="RRM_2"/>
    <property type="match status" value="1"/>
</dbReference>
<evidence type="ECO:0000313" key="4">
    <source>
        <dbReference type="Proteomes" id="UP001189429"/>
    </source>
</evidence>